<proteinExistence type="predicted"/>
<dbReference type="Proteomes" id="UP001500665">
    <property type="component" value="Unassembled WGS sequence"/>
</dbReference>
<reference evidence="2" key="1">
    <citation type="journal article" date="2019" name="Int. J. Syst. Evol. Microbiol.">
        <title>The Global Catalogue of Microorganisms (GCM) 10K type strain sequencing project: providing services to taxonomists for standard genome sequencing and annotation.</title>
        <authorList>
            <consortium name="The Broad Institute Genomics Platform"/>
            <consortium name="The Broad Institute Genome Sequencing Center for Infectious Disease"/>
            <person name="Wu L."/>
            <person name="Ma J."/>
        </authorList>
    </citation>
    <scope>NUCLEOTIDE SEQUENCE [LARGE SCALE GENOMIC DNA]</scope>
    <source>
        <strain evidence="2">JCM 10696</strain>
    </source>
</reference>
<sequence>MEPKRPKIPEISMLRGQQPLPFPQADHLCEYGAPVIPPRPMARRSKTLREIDAWSVFEKCTGRKARDRFEERYNIRGFGECFTQ</sequence>
<protein>
    <submittedName>
        <fullName evidence="1">Uncharacterized protein</fullName>
    </submittedName>
</protein>
<comment type="caution">
    <text evidence="1">The sequence shown here is derived from an EMBL/GenBank/DDBJ whole genome shotgun (WGS) entry which is preliminary data.</text>
</comment>
<accession>A0ABP4CH94</accession>
<keyword evidence="2" id="KW-1185">Reference proteome</keyword>
<dbReference type="EMBL" id="BAAAHH010000050">
    <property type="protein sequence ID" value="GAA0967525.1"/>
    <property type="molecule type" value="Genomic_DNA"/>
</dbReference>
<organism evidence="1 2">
    <name type="scientific">Actinocorallia libanotica</name>
    <dbReference type="NCBI Taxonomy" id="46162"/>
    <lineage>
        <taxon>Bacteria</taxon>
        <taxon>Bacillati</taxon>
        <taxon>Actinomycetota</taxon>
        <taxon>Actinomycetes</taxon>
        <taxon>Streptosporangiales</taxon>
        <taxon>Thermomonosporaceae</taxon>
        <taxon>Actinocorallia</taxon>
    </lineage>
</organism>
<evidence type="ECO:0000313" key="1">
    <source>
        <dbReference type="EMBL" id="GAA0967525.1"/>
    </source>
</evidence>
<name>A0ABP4CH94_9ACTN</name>
<evidence type="ECO:0000313" key="2">
    <source>
        <dbReference type="Proteomes" id="UP001500665"/>
    </source>
</evidence>
<gene>
    <name evidence="1" type="ORF">GCM10009550_71510</name>
</gene>